<protein>
    <recommendedName>
        <fullName evidence="6">Peptidase S1 domain-containing protein</fullName>
    </recommendedName>
</protein>
<dbReference type="Pfam" id="PF00089">
    <property type="entry name" value="Trypsin"/>
    <property type="match status" value="1"/>
</dbReference>
<dbReference type="GO" id="GO:0004252">
    <property type="term" value="F:serine-type endopeptidase activity"/>
    <property type="evidence" value="ECO:0007669"/>
    <property type="project" value="InterPro"/>
</dbReference>
<dbReference type="SUPFAM" id="SSF50494">
    <property type="entry name" value="Trypsin-like serine proteases"/>
    <property type="match status" value="1"/>
</dbReference>
<proteinExistence type="predicted"/>
<dbReference type="InterPro" id="IPR043504">
    <property type="entry name" value="Peptidase_S1_PA_chymotrypsin"/>
</dbReference>
<evidence type="ECO:0000313" key="8">
    <source>
        <dbReference type="Proteomes" id="UP000324832"/>
    </source>
</evidence>
<dbReference type="InterPro" id="IPR009003">
    <property type="entry name" value="Peptidase_S1_PA"/>
</dbReference>
<evidence type="ECO:0000256" key="1">
    <source>
        <dbReference type="ARBA" id="ARBA00004239"/>
    </source>
</evidence>
<evidence type="ECO:0000256" key="2">
    <source>
        <dbReference type="ARBA" id="ARBA00022670"/>
    </source>
</evidence>
<keyword evidence="4" id="KW-0720">Serine protease</keyword>
<dbReference type="SMART" id="SM00020">
    <property type="entry name" value="Tryp_SPc"/>
    <property type="match status" value="1"/>
</dbReference>
<dbReference type="Gene3D" id="2.40.10.10">
    <property type="entry name" value="Trypsin-like serine proteases"/>
    <property type="match status" value="2"/>
</dbReference>
<dbReference type="EMBL" id="FZQP02004667">
    <property type="protein sequence ID" value="VVD00385.1"/>
    <property type="molecule type" value="Genomic_DNA"/>
</dbReference>
<dbReference type="InterPro" id="IPR033116">
    <property type="entry name" value="TRYPSIN_SER"/>
</dbReference>
<evidence type="ECO:0000256" key="4">
    <source>
        <dbReference type="ARBA" id="ARBA00022825"/>
    </source>
</evidence>
<keyword evidence="3" id="KW-0378">Hydrolase</keyword>
<dbReference type="PANTHER" id="PTHR24276:SF96">
    <property type="entry name" value="PEPTIDASE S1 DOMAIN-CONTAINING PROTEIN"/>
    <property type="match status" value="1"/>
</dbReference>
<evidence type="ECO:0000313" key="7">
    <source>
        <dbReference type="EMBL" id="VVD00385.1"/>
    </source>
</evidence>
<dbReference type="AlphaFoldDB" id="A0A5E4QRR5"/>
<comment type="subcellular location">
    <subcellularLocation>
        <location evidence="1">Secreted</location>
        <location evidence="1">Extracellular space</location>
    </subcellularLocation>
</comment>
<sequence>AEKQYIRVIVGTNNLDEGTLQHNVKAIYIHDLYDKDTRQHDIALLKVTDIDIRYSDPHGTSTRQMQALNSFVFNQETCRYAMRNSRKVYDSMFCTFTKIGQGTCHGDSGSPLVRGNKLVGIVSWGMPCAIGFPDVHTRISTYVRWIRTMIHYCPAS</sequence>
<evidence type="ECO:0000256" key="3">
    <source>
        <dbReference type="ARBA" id="ARBA00022801"/>
    </source>
</evidence>
<accession>A0A5E4QRR5</accession>
<feature type="domain" description="Peptidase S1" evidence="6">
    <location>
        <begin position="1"/>
        <end position="151"/>
    </location>
</feature>
<name>A0A5E4QRR5_9NEOP</name>
<dbReference type="InterPro" id="IPR050430">
    <property type="entry name" value="Peptidase_S1"/>
</dbReference>
<dbReference type="FunFam" id="2.40.10.10:FF:000036">
    <property type="entry name" value="Trypsin beta"/>
    <property type="match status" value="1"/>
</dbReference>
<gene>
    <name evidence="7" type="ORF">LSINAPIS_LOCUS11031</name>
</gene>
<dbReference type="InterPro" id="IPR001254">
    <property type="entry name" value="Trypsin_dom"/>
</dbReference>
<keyword evidence="2" id="KW-0645">Protease</keyword>
<keyword evidence="8" id="KW-1185">Reference proteome</keyword>
<evidence type="ECO:0000259" key="6">
    <source>
        <dbReference type="PROSITE" id="PS50240"/>
    </source>
</evidence>
<dbReference type="GO" id="GO:0006508">
    <property type="term" value="P:proteolysis"/>
    <property type="evidence" value="ECO:0007669"/>
    <property type="project" value="UniProtKB-KW"/>
</dbReference>
<dbReference type="PROSITE" id="PS50240">
    <property type="entry name" value="TRYPSIN_DOM"/>
    <property type="match status" value="1"/>
</dbReference>
<organism evidence="7 8">
    <name type="scientific">Leptidea sinapis</name>
    <dbReference type="NCBI Taxonomy" id="189913"/>
    <lineage>
        <taxon>Eukaryota</taxon>
        <taxon>Metazoa</taxon>
        <taxon>Ecdysozoa</taxon>
        <taxon>Arthropoda</taxon>
        <taxon>Hexapoda</taxon>
        <taxon>Insecta</taxon>
        <taxon>Pterygota</taxon>
        <taxon>Neoptera</taxon>
        <taxon>Endopterygota</taxon>
        <taxon>Lepidoptera</taxon>
        <taxon>Glossata</taxon>
        <taxon>Ditrysia</taxon>
        <taxon>Papilionoidea</taxon>
        <taxon>Pieridae</taxon>
        <taxon>Dismorphiinae</taxon>
        <taxon>Leptidea</taxon>
    </lineage>
</organism>
<keyword evidence="5" id="KW-1015">Disulfide bond</keyword>
<dbReference type="Proteomes" id="UP000324832">
    <property type="component" value="Unassembled WGS sequence"/>
</dbReference>
<evidence type="ECO:0000256" key="5">
    <source>
        <dbReference type="ARBA" id="ARBA00023157"/>
    </source>
</evidence>
<feature type="non-terminal residue" evidence="7">
    <location>
        <position position="1"/>
    </location>
</feature>
<reference evidence="7 8" key="1">
    <citation type="submission" date="2017-07" db="EMBL/GenBank/DDBJ databases">
        <authorList>
            <person name="Talla V."/>
            <person name="Backstrom N."/>
        </authorList>
    </citation>
    <scope>NUCLEOTIDE SEQUENCE [LARGE SCALE GENOMIC DNA]</scope>
</reference>
<dbReference type="PROSITE" id="PS00135">
    <property type="entry name" value="TRYPSIN_SER"/>
    <property type="match status" value="1"/>
</dbReference>
<dbReference type="PANTHER" id="PTHR24276">
    <property type="entry name" value="POLYSERASE-RELATED"/>
    <property type="match status" value="1"/>
</dbReference>
<dbReference type="GO" id="GO:0005576">
    <property type="term" value="C:extracellular region"/>
    <property type="evidence" value="ECO:0007669"/>
    <property type="project" value="UniProtKB-SubCell"/>
</dbReference>